<protein>
    <submittedName>
        <fullName evidence="1">Uncharacterized protein</fullName>
    </submittedName>
</protein>
<reference evidence="1" key="1">
    <citation type="journal article" date="2015" name="Nature">
        <title>Complex archaea that bridge the gap between prokaryotes and eukaryotes.</title>
        <authorList>
            <person name="Spang A."/>
            <person name="Saw J.H."/>
            <person name="Jorgensen S.L."/>
            <person name="Zaremba-Niedzwiedzka K."/>
            <person name="Martijn J."/>
            <person name="Lind A.E."/>
            <person name="van Eijk R."/>
            <person name="Schleper C."/>
            <person name="Guy L."/>
            <person name="Ettema T.J."/>
        </authorList>
    </citation>
    <scope>NUCLEOTIDE SEQUENCE</scope>
</reference>
<sequence>LAKNRHGPVGHIFVKWIGENVRFEDAT</sequence>
<comment type="caution">
    <text evidence="1">The sequence shown here is derived from an EMBL/GenBank/DDBJ whole genome shotgun (WGS) entry which is preliminary data.</text>
</comment>
<proteinExistence type="predicted"/>
<feature type="non-terminal residue" evidence="1">
    <location>
        <position position="1"/>
    </location>
</feature>
<dbReference type="AlphaFoldDB" id="A0A0F8ZHA7"/>
<accession>A0A0F8ZHA7</accession>
<gene>
    <name evidence="1" type="ORF">LCGC14_2695660</name>
</gene>
<name>A0A0F8ZHA7_9ZZZZ</name>
<evidence type="ECO:0000313" key="1">
    <source>
        <dbReference type="EMBL" id="KKK93163.1"/>
    </source>
</evidence>
<organism evidence="1">
    <name type="scientific">marine sediment metagenome</name>
    <dbReference type="NCBI Taxonomy" id="412755"/>
    <lineage>
        <taxon>unclassified sequences</taxon>
        <taxon>metagenomes</taxon>
        <taxon>ecological metagenomes</taxon>
    </lineage>
</organism>
<dbReference type="EMBL" id="LAZR01047894">
    <property type="protein sequence ID" value="KKK93163.1"/>
    <property type="molecule type" value="Genomic_DNA"/>
</dbReference>